<dbReference type="RefSeq" id="WP_076559682.1">
    <property type="nucleotide sequence ID" value="NZ_FTOC01000008.1"/>
</dbReference>
<dbReference type="GO" id="GO:1902201">
    <property type="term" value="P:negative regulation of bacterial-type flagellum-dependent cell motility"/>
    <property type="evidence" value="ECO:0007669"/>
    <property type="project" value="TreeGrafter"/>
</dbReference>
<evidence type="ECO:0000256" key="1">
    <source>
        <dbReference type="SAM" id="Coils"/>
    </source>
</evidence>
<keyword evidence="4" id="KW-1185">Reference proteome</keyword>
<dbReference type="AlphaFoldDB" id="A0A1N7JYB3"/>
<evidence type="ECO:0000259" key="2">
    <source>
        <dbReference type="PROSITE" id="PS50887"/>
    </source>
</evidence>
<dbReference type="InterPro" id="IPR000160">
    <property type="entry name" value="GGDEF_dom"/>
</dbReference>
<dbReference type="SUPFAM" id="SSF55073">
    <property type="entry name" value="Nucleotide cyclase"/>
    <property type="match status" value="1"/>
</dbReference>
<feature type="domain" description="GGDEF" evidence="2">
    <location>
        <begin position="186"/>
        <end position="314"/>
    </location>
</feature>
<feature type="coiled-coil region" evidence="1">
    <location>
        <begin position="118"/>
        <end position="159"/>
    </location>
</feature>
<dbReference type="GO" id="GO:0052621">
    <property type="term" value="F:diguanylate cyclase activity"/>
    <property type="evidence" value="ECO:0007669"/>
    <property type="project" value="TreeGrafter"/>
</dbReference>
<dbReference type="Gene3D" id="3.30.450.20">
    <property type="entry name" value="PAS domain"/>
    <property type="match status" value="1"/>
</dbReference>
<accession>A0A1N7JYB3</accession>
<evidence type="ECO:0000313" key="4">
    <source>
        <dbReference type="Proteomes" id="UP000187608"/>
    </source>
</evidence>
<organism evidence="3 4">
    <name type="scientific">Salimicrobium flavidum</name>
    <dbReference type="NCBI Taxonomy" id="570947"/>
    <lineage>
        <taxon>Bacteria</taxon>
        <taxon>Bacillati</taxon>
        <taxon>Bacillota</taxon>
        <taxon>Bacilli</taxon>
        <taxon>Bacillales</taxon>
        <taxon>Bacillaceae</taxon>
        <taxon>Salimicrobium</taxon>
    </lineage>
</organism>
<dbReference type="CDD" id="cd01949">
    <property type="entry name" value="GGDEF"/>
    <property type="match status" value="1"/>
</dbReference>
<dbReference type="Pfam" id="PF00990">
    <property type="entry name" value="GGDEF"/>
    <property type="match status" value="1"/>
</dbReference>
<dbReference type="EMBL" id="FTOC01000008">
    <property type="protein sequence ID" value="SIS54317.1"/>
    <property type="molecule type" value="Genomic_DNA"/>
</dbReference>
<dbReference type="PANTHER" id="PTHR45138:SF9">
    <property type="entry name" value="DIGUANYLATE CYCLASE DGCM-RELATED"/>
    <property type="match status" value="1"/>
</dbReference>
<dbReference type="FunFam" id="3.30.70.270:FF:000001">
    <property type="entry name" value="Diguanylate cyclase domain protein"/>
    <property type="match status" value="1"/>
</dbReference>
<dbReference type="InterPro" id="IPR043128">
    <property type="entry name" value="Rev_trsase/Diguanyl_cyclase"/>
</dbReference>
<dbReference type="NCBIfam" id="TIGR00254">
    <property type="entry name" value="GGDEF"/>
    <property type="match status" value="1"/>
</dbReference>
<dbReference type="GO" id="GO:0005886">
    <property type="term" value="C:plasma membrane"/>
    <property type="evidence" value="ECO:0007669"/>
    <property type="project" value="TreeGrafter"/>
</dbReference>
<proteinExistence type="predicted"/>
<dbReference type="OrthoDB" id="9759607at2"/>
<dbReference type="STRING" id="570947.SAMN05421687_10847"/>
<reference evidence="4" key="1">
    <citation type="submission" date="2017-01" db="EMBL/GenBank/DDBJ databases">
        <authorList>
            <person name="Varghese N."/>
            <person name="Submissions S."/>
        </authorList>
    </citation>
    <scope>NUCLEOTIDE SEQUENCE [LARGE SCALE GENOMIC DNA]</scope>
    <source>
        <strain evidence="4">DSM 23127</strain>
    </source>
</reference>
<dbReference type="SMART" id="SM00267">
    <property type="entry name" value="GGDEF"/>
    <property type="match status" value="1"/>
</dbReference>
<dbReference type="InterPro" id="IPR029787">
    <property type="entry name" value="Nucleotide_cyclase"/>
</dbReference>
<dbReference type="Gene3D" id="3.30.70.270">
    <property type="match status" value="1"/>
</dbReference>
<dbReference type="Proteomes" id="UP000187608">
    <property type="component" value="Unassembled WGS sequence"/>
</dbReference>
<name>A0A1N7JYB3_9BACI</name>
<evidence type="ECO:0000313" key="3">
    <source>
        <dbReference type="EMBL" id="SIS54317.1"/>
    </source>
</evidence>
<dbReference type="GO" id="GO:0043709">
    <property type="term" value="P:cell adhesion involved in single-species biofilm formation"/>
    <property type="evidence" value="ECO:0007669"/>
    <property type="project" value="TreeGrafter"/>
</dbReference>
<dbReference type="InterPro" id="IPR050469">
    <property type="entry name" value="Diguanylate_Cyclase"/>
</dbReference>
<sequence length="321" mass="37484">MEEQLNHAPAGYLLLSVSGTILEMNETLRTWLTTEETWEDDSFYSLLTRASQLYAETYFLPTLAIHETVEELYVVLCTKSGSRIPVLINAHRRKNNIECIFVQMKMRDYYENELLSQKHNTERIAEEMRKAYEDLQQVMEDYEVKRKELLQINQQLEDKATTDPLTLLKNRRFGEEKMLEEMQKGTRFSILLVDTDHFKQINDTHGHQAGDLALKQLARIFMTTTSEHDVVIRFGGEEFLLIFPTATEDMLHNIAERIRKQVAAYQFHHGRLTVSLGGTSRRAEESMHELLERADRALYQAKKGGRNQFIIDDNKKNRPLL</sequence>
<dbReference type="PANTHER" id="PTHR45138">
    <property type="entry name" value="REGULATORY COMPONENTS OF SENSORY TRANSDUCTION SYSTEM"/>
    <property type="match status" value="1"/>
</dbReference>
<dbReference type="PROSITE" id="PS50887">
    <property type="entry name" value="GGDEF"/>
    <property type="match status" value="1"/>
</dbReference>
<gene>
    <name evidence="3" type="ORF">SAMN05421687_10847</name>
</gene>
<protein>
    <submittedName>
        <fullName evidence="3">Sigma-B regulation protein RsbU (Phosphoserine phosphatase)</fullName>
    </submittedName>
</protein>
<keyword evidence="1" id="KW-0175">Coiled coil</keyword>